<feature type="transmembrane region" description="Helical" evidence="1">
    <location>
        <begin position="127"/>
        <end position="148"/>
    </location>
</feature>
<sequence length="310" mass="31888">MALPDFGRLADQKNILAVLFSATVGLLVPGPERYTSVLLTPLVIFLVYSSVRGLSLGEVNPYAVGVPAALSLGLGYVLLPFVGVALASFALSNAALTGIAITLAVPTTAGSAIVWTRFSRGDTQLAAIVSIASILLAPIATPLLLLVLADRNGAVPVRSILTDVLLIVGAAVVLTRLVPDTALSDRTAEYGSGAAIALIIYTGVAGADPATVPVRTLLNLVAVSIAILGLGSAMAYAAGRYCDLGRRRTLPIFFAGSFKNLGIALLIAAEYASGIAVLAIITYYVIEQLTGAVIADFAGSRRPVARLRSS</sequence>
<feature type="transmembrane region" description="Helical" evidence="1">
    <location>
        <begin position="190"/>
        <end position="211"/>
    </location>
</feature>
<reference evidence="2 3" key="1">
    <citation type="journal article" date="2014" name="PLoS Genet.">
        <title>Phylogenetically driven sequencing of extremely halophilic archaea reveals strategies for static and dynamic osmo-response.</title>
        <authorList>
            <person name="Becker E.A."/>
            <person name="Seitzer P.M."/>
            <person name="Tritt A."/>
            <person name="Larsen D."/>
            <person name="Krusor M."/>
            <person name="Yao A.I."/>
            <person name="Wu D."/>
            <person name="Madern D."/>
            <person name="Eisen J.A."/>
            <person name="Darling A.E."/>
            <person name="Facciotti M.T."/>
        </authorList>
    </citation>
    <scope>NUCLEOTIDE SEQUENCE [LARGE SCALE GENOMIC DNA]</scope>
    <source>
        <strain evidence="2 3">DSM 12281</strain>
    </source>
</reference>
<keyword evidence="1" id="KW-1133">Transmembrane helix</keyword>
<dbReference type="PANTHER" id="PTHR18640:SF10">
    <property type="entry name" value="SODIUM_METABOLITE COTRANSPORTER BASS4, CHLOROPLASTIC-RELATED"/>
    <property type="match status" value="1"/>
</dbReference>
<evidence type="ECO:0000313" key="2">
    <source>
        <dbReference type="EMBL" id="ELY96281.1"/>
    </source>
</evidence>
<feature type="transmembrane region" description="Helical" evidence="1">
    <location>
        <begin position="160"/>
        <end position="178"/>
    </location>
</feature>
<protein>
    <recommendedName>
        <fullName evidence="4">Sodium symporter</fullName>
    </recommendedName>
</protein>
<keyword evidence="3" id="KW-1185">Reference proteome</keyword>
<comment type="caution">
    <text evidence="2">The sequence shown here is derived from an EMBL/GenBank/DDBJ whole genome shotgun (WGS) entry which is preliminary data.</text>
</comment>
<gene>
    <name evidence="2" type="ORF">C484_01165</name>
</gene>
<dbReference type="Proteomes" id="UP000011648">
    <property type="component" value="Unassembled WGS sequence"/>
</dbReference>
<dbReference type="PATRIC" id="fig|1230458.4.peg.218"/>
<keyword evidence="1" id="KW-0472">Membrane</keyword>
<organism evidence="2 3">
    <name type="scientific">Natrialba taiwanensis DSM 12281</name>
    <dbReference type="NCBI Taxonomy" id="1230458"/>
    <lineage>
        <taxon>Archaea</taxon>
        <taxon>Methanobacteriati</taxon>
        <taxon>Methanobacteriota</taxon>
        <taxon>Stenosarchaea group</taxon>
        <taxon>Halobacteria</taxon>
        <taxon>Halobacteriales</taxon>
        <taxon>Natrialbaceae</taxon>
        <taxon>Natrialba</taxon>
    </lineage>
</organism>
<dbReference type="EMBL" id="AOIL01000009">
    <property type="protein sequence ID" value="ELY96281.1"/>
    <property type="molecule type" value="Genomic_DNA"/>
</dbReference>
<feature type="transmembrane region" description="Helical" evidence="1">
    <location>
        <begin position="95"/>
        <end position="115"/>
    </location>
</feature>
<dbReference type="OrthoDB" id="330564at2157"/>
<dbReference type="InterPro" id="IPR016833">
    <property type="entry name" value="Put_Na-Bile_cotransptr"/>
</dbReference>
<feature type="transmembrane region" description="Helical" evidence="1">
    <location>
        <begin position="34"/>
        <end position="51"/>
    </location>
</feature>
<dbReference type="RefSeq" id="WP_006824141.1">
    <property type="nucleotide sequence ID" value="NZ_AOIL01000009.1"/>
</dbReference>
<evidence type="ECO:0008006" key="4">
    <source>
        <dbReference type="Google" id="ProtNLM"/>
    </source>
</evidence>
<feature type="transmembrane region" description="Helical" evidence="1">
    <location>
        <begin position="217"/>
        <end position="238"/>
    </location>
</feature>
<accession>M0AD08</accession>
<dbReference type="InterPro" id="IPR038770">
    <property type="entry name" value="Na+/solute_symporter_sf"/>
</dbReference>
<name>M0AD08_9EURY</name>
<dbReference type="Gene3D" id="1.20.1530.20">
    <property type="match status" value="1"/>
</dbReference>
<evidence type="ECO:0000313" key="3">
    <source>
        <dbReference type="Proteomes" id="UP000011648"/>
    </source>
</evidence>
<proteinExistence type="predicted"/>
<keyword evidence="1" id="KW-0812">Transmembrane</keyword>
<evidence type="ECO:0000256" key="1">
    <source>
        <dbReference type="SAM" id="Phobius"/>
    </source>
</evidence>
<dbReference type="PANTHER" id="PTHR18640">
    <property type="entry name" value="SOLUTE CARRIER FAMILY 10 MEMBER 7"/>
    <property type="match status" value="1"/>
</dbReference>
<feature type="transmembrane region" description="Helical" evidence="1">
    <location>
        <begin position="63"/>
        <end position="89"/>
    </location>
</feature>
<dbReference type="Pfam" id="PF13593">
    <property type="entry name" value="SBF_like"/>
    <property type="match status" value="1"/>
</dbReference>
<dbReference type="AlphaFoldDB" id="M0AD08"/>